<dbReference type="Pfam" id="PF04452">
    <property type="entry name" value="Methyltrans_RNA"/>
    <property type="match status" value="1"/>
</dbReference>
<dbReference type="InterPro" id="IPR029026">
    <property type="entry name" value="tRNA_m1G_MTases_N"/>
</dbReference>
<dbReference type="SUPFAM" id="SSF75217">
    <property type="entry name" value="alpha/beta knot"/>
    <property type="match status" value="1"/>
</dbReference>
<reference evidence="13 14" key="1">
    <citation type="submission" date="2018-09" db="EMBL/GenBank/DDBJ databases">
        <title>Arachidicoccus sp. nov., a bacterium isolated from soil.</title>
        <authorList>
            <person name="Weon H.-Y."/>
            <person name="Kwon S.-W."/>
            <person name="Lee S.A."/>
        </authorList>
    </citation>
    <scope>NUCLEOTIDE SEQUENCE [LARGE SCALE GENOMIC DNA]</scope>
    <source>
        <strain evidence="13 14">KIS59-12</strain>
    </source>
</reference>
<dbReference type="GO" id="GO:0070042">
    <property type="term" value="F:rRNA (uridine-N3-)-methyltransferase activity"/>
    <property type="evidence" value="ECO:0007669"/>
    <property type="project" value="TreeGrafter"/>
</dbReference>
<dbReference type="PIRSF" id="PIRSF015601">
    <property type="entry name" value="MTase_slr0722"/>
    <property type="match status" value="1"/>
</dbReference>
<evidence type="ECO:0000256" key="9">
    <source>
        <dbReference type="ARBA" id="ARBA00047944"/>
    </source>
</evidence>
<evidence type="ECO:0000256" key="6">
    <source>
        <dbReference type="ARBA" id="ARBA00022679"/>
    </source>
</evidence>
<dbReference type="GO" id="GO:0070475">
    <property type="term" value="P:rRNA base methylation"/>
    <property type="evidence" value="ECO:0007669"/>
    <property type="project" value="TreeGrafter"/>
</dbReference>
<evidence type="ECO:0000256" key="4">
    <source>
        <dbReference type="ARBA" id="ARBA00022552"/>
    </source>
</evidence>
<dbReference type="GO" id="GO:0005737">
    <property type="term" value="C:cytoplasm"/>
    <property type="evidence" value="ECO:0007669"/>
    <property type="project" value="UniProtKB-SubCell"/>
</dbReference>
<feature type="domain" description="Ribosomal RNA small subunit methyltransferase E methyltransferase" evidence="11">
    <location>
        <begin position="77"/>
        <end position="230"/>
    </location>
</feature>
<dbReference type="OrthoDB" id="9815641at2"/>
<evidence type="ECO:0000256" key="10">
    <source>
        <dbReference type="PIRNR" id="PIRNR015601"/>
    </source>
</evidence>
<protein>
    <recommendedName>
        <fullName evidence="10">Ribosomal RNA small subunit methyltransferase E</fullName>
        <ecNumber evidence="10">2.1.1.193</ecNumber>
    </recommendedName>
</protein>
<keyword evidence="3 10" id="KW-0963">Cytoplasm</keyword>
<evidence type="ECO:0000256" key="3">
    <source>
        <dbReference type="ARBA" id="ARBA00022490"/>
    </source>
</evidence>
<evidence type="ECO:0000313" key="13">
    <source>
        <dbReference type="EMBL" id="AYD47171.1"/>
    </source>
</evidence>
<evidence type="ECO:0000256" key="2">
    <source>
        <dbReference type="ARBA" id="ARBA00005528"/>
    </source>
</evidence>
<comment type="function">
    <text evidence="8 10">Specifically methylates the N3 position of the uracil ring of uridine 1498 (m3U1498) in 16S rRNA. Acts on the fully assembled 30S ribosomal subunit.</text>
</comment>
<proteinExistence type="inferred from homology"/>
<dbReference type="NCBIfam" id="NF008702">
    <property type="entry name" value="PRK11713.6-1"/>
    <property type="match status" value="1"/>
</dbReference>
<dbReference type="Proteomes" id="UP000266118">
    <property type="component" value="Chromosome"/>
</dbReference>
<dbReference type="InterPro" id="IPR029028">
    <property type="entry name" value="Alpha/beta_knot_MTases"/>
</dbReference>
<dbReference type="CDD" id="cd18084">
    <property type="entry name" value="RsmE-like"/>
    <property type="match status" value="1"/>
</dbReference>
<comment type="subcellular location">
    <subcellularLocation>
        <location evidence="1 10">Cytoplasm</location>
    </subcellularLocation>
</comment>
<accession>A0A386HNZ4</accession>
<dbReference type="EC" id="2.1.1.193" evidence="10"/>
<dbReference type="EMBL" id="CP032489">
    <property type="protein sequence ID" value="AYD47171.1"/>
    <property type="molecule type" value="Genomic_DNA"/>
</dbReference>
<dbReference type="NCBIfam" id="TIGR00046">
    <property type="entry name" value="RsmE family RNA methyltransferase"/>
    <property type="match status" value="1"/>
</dbReference>
<evidence type="ECO:0000256" key="8">
    <source>
        <dbReference type="ARBA" id="ARBA00025699"/>
    </source>
</evidence>
<dbReference type="PANTHER" id="PTHR30027:SF3">
    <property type="entry name" value="16S RRNA (URACIL(1498)-N(3))-METHYLTRANSFERASE"/>
    <property type="match status" value="1"/>
</dbReference>
<gene>
    <name evidence="13" type="ORF">D6B99_05820</name>
</gene>
<dbReference type="Gene3D" id="2.40.240.20">
    <property type="entry name" value="Hypothetical PUA domain-like, domain 1"/>
    <property type="match status" value="1"/>
</dbReference>
<feature type="domain" description="Ribosomal RNA small subunit methyltransferase E PUA-like" evidence="12">
    <location>
        <begin position="20"/>
        <end position="67"/>
    </location>
</feature>
<keyword evidence="5 10" id="KW-0489">Methyltransferase</keyword>
<comment type="catalytic activity">
    <reaction evidence="9 10">
        <text>uridine(1498) in 16S rRNA + S-adenosyl-L-methionine = N(3)-methyluridine(1498) in 16S rRNA + S-adenosyl-L-homocysteine + H(+)</text>
        <dbReference type="Rhea" id="RHEA:42920"/>
        <dbReference type="Rhea" id="RHEA-COMP:10283"/>
        <dbReference type="Rhea" id="RHEA-COMP:10284"/>
        <dbReference type="ChEBI" id="CHEBI:15378"/>
        <dbReference type="ChEBI" id="CHEBI:57856"/>
        <dbReference type="ChEBI" id="CHEBI:59789"/>
        <dbReference type="ChEBI" id="CHEBI:65315"/>
        <dbReference type="ChEBI" id="CHEBI:74502"/>
        <dbReference type="EC" id="2.1.1.193"/>
    </reaction>
</comment>
<evidence type="ECO:0000256" key="7">
    <source>
        <dbReference type="ARBA" id="ARBA00022691"/>
    </source>
</evidence>
<dbReference type="InterPro" id="IPR015947">
    <property type="entry name" value="PUA-like_sf"/>
</dbReference>
<keyword evidence="6 10" id="KW-0808">Transferase</keyword>
<dbReference type="RefSeq" id="WP_119986000.1">
    <property type="nucleotide sequence ID" value="NZ_CP032489.1"/>
</dbReference>
<dbReference type="InterPro" id="IPR046886">
    <property type="entry name" value="RsmE_MTase_dom"/>
</dbReference>
<dbReference type="KEGG" id="ark:D6B99_05820"/>
<evidence type="ECO:0000259" key="11">
    <source>
        <dbReference type="Pfam" id="PF04452"/>
    </source>
</evidence>
<keyword evidence="7 10" id="KW-0949">S-adenosyl-L-methionine</keyword>
<organism evidence="13 14">
    <name type="scientific">Arachidicoccus soli</name>
    <dbReference type="NCBI Taxonomy" id="2341117"/>
    <lineage>
        <taxon>Bacteria</taxon>
        <taxon>Pseudomonadati</taxon>
        <taxon>Bacteroidota</taxon>
        <taxon>Chitinophagia</taxon>
        <taxon>Chitinophagales</taxon>
        <taxon>Chitinophagaceae</taxon>
        <taxon>Arachidicoccus</taxon>
    </lineage>
</organism>
<dbReference type="Pfam" id="PF20260">
    <property type="entry name" value="PUA_4"/>
    <property type="match status" value="1"/>
</dbReference>
<dbReference type="InterPro" id="IPR006700">
    <property type="entry name" value="RsmE"/>
</dbReference>
<evidence type="ECO:0000256" key="5">
    <source>
        <dbReference type="ARBA" id="ARBA00022603"/>
    </source>
</evidence>
<keyword evidence="14" id="KW-1185">Reference proteome</keyword>
<dbReference type="Gene3D" id="3.40.1280.10">
    <property type="match status" value="1"/>
</dbReference>
<dbReference type="PANTHER" id="PTHR30027">
    <property type="entry name" value="RIBOSOMAL RNA SMALL SUBUNIT METHYLTRANSFERASE E"/>
    <property type="match status" value="1"/>
</dbReference>
<dbReference type="AlphaFoldDB" id="A0A386HNZ4"/>
<dbReference type="SUPFAM" id="SSF88697">
    <property type="entry name" value="PUA domain-like"/>
    <property type="match status" value="1"/>
</dbReference>
<evidence type="ECO:0000256" key="1">
    <source>
        <dbReference type="ARBA" id="ARBA00004496"/>
    </source>
</evidence>
<sequence>MQLPVFYEPELPKELTTFTLSEDSSKHCIQVLRMKVNEHFHITDGAGNLLTVEIIAPHKKNCVVKIINQHFYPRTTKEICVAITPTKNNSRMEWLLEKLTEIGVQKIILMQSEHSERHTIKYERLHNILVSAMLQSQQLYLPELSELTDFKQVVFNENFQEKYIAHCANDEKKTILPINKNNLSKIILIGPEGDFSANEIALSKVQKYTPVSLGETRLRTETAGLVAAVLLIH</sequence>
<keyword evidence="4 10" id="KW-0698">rRNA processing</keyword>
<dbReference type="InterPro" id="IPR046887">
    <property type="entry name" value="RsmE_PUA-like"/>
</dbReference>
<name>A0A386HNZ4_9BACT</name>
<evidence type="ECO:0000313" key="14">
    <source>
        <dbReference type="Proteomes" id="UP000266118"/>
    </source>
</evidence>
<comment type="similarity">
    <text evidence="2 10">Belongs to the RNA methyltransferase RsmE family.</text>
</comment>
<evidence type="ECO:0000259" key="12">
    <source>
        <dbReference type="Pfam" id="PF20260"/>
    </source>
</evidence>